<dbReference type="Proteomes" id="UP000292957">
    <property type="component" value="Unassembled WGS sequence"/>
</dbReference>
<evidence type="ECO:0000313" key="1">
    <source>
        <dbReference type="EMBL" id="TBU28689.1"/>
    </source>
</evidence>
<name>A0A4Q9MM69_9APHY</name>
<proteinExistence type="predicted"/>
<dbReference type="AlphaFoldDB" id="A0A4Q9MM69"/>
<accession>A0A4Q9MM69</accession>
<reference evidence="1" key="1">
    <citation type="submission" date="2019-01" db="EMBL/GenBank/DDBJ databases">
        <title>Draft genome sequences of three monokaryotic isolates of the white-rot basidiomycete fungus Dichomitus squalens.</title>
        <authorList>
            <consortium name="DOE Joint Genome Institute"/>
            <person name="Lopez S.C."/>
            <person name="Andreopoulos B."/>
            <person name="Pangilinan J."/>
            <person name="Lipzen A."/>
            <person name="Riley R."/>
            <person name="Ahrendt S."/>
            <person name="Ng V."/>
            <person name="Barry K."/>
            <person name="Daum C."/>
            <person name="Grigoriev I.V."/>
            <person name="Hilden K.S."/>
            <person name="Makela M.R."/>
            <person name="de Vries R.P."/>
        </authorList>
    </citation>
    <scope>NUCLEOTIDE SEQUENCE [LARGE SCALE GENOMIC DNA]</scope>
    <source>
        <strain evidence="1">OM18370.1</strain>
    </source>
</reference>
<protein>
    <submittedName>
        <fullName evidence="1">Uncharacterized protein</fullName>
    </submittedName>
</protein>
<organism evidence="1">
    <name type="scientific">Dichomitus squalens</name>
    <dbReference type="NCBI Taxonomy" id="114155"/>
    <lineage>
        <taxon>Eukaryota</taxon>
        <taxon>Fungi</taxon>
        <taxon>Dikarya</taxon>
        <taxon>Basidiomycota</taxon>
        <taxon>Agaricomycotina</taxon>
        <taxon>Agaricomycetes</taxon>
        <taxon>Polyporales</taxon>
        <taxon>Polyporaceae</taxon>
        <taxon>Dichomitus</taxon>
    </lineage>
</organism>
<gene>
    <name evidence="1" type="ORF">BD311DRAFT_757812</name>
</gene>
<sequence>MTYMRPSLPLLQPSHALSAIAFQASTNRQHRTYHPHTASPPIPLSIINVNTQHNHLPSRVHSIPVNTIDLIPHPSRSFRVPVSARTRNSECTYIPFTSHLSALPDFSLVARPHIRASKLTPRLVGLRLRRLCCASHPRPVISSPSEPLELSQHLTTHTLYAA</sequence>
<dbReference type="EMBL" id="ML143419">
    <property type="protein sequence ID" value="TBU28689.1"/>
    <property type="molecule type" value="Genomic_DNA"/>
</dbReference>